<protein>
    <submittedName>
        <fullName evidence="2">Uncharacterized protein</fullName>
    </submittedName>
</protein>
<organism evidence="2 3">
    <name type="scientific">Araneus ventricosus</name>
    <name type="common">Orbweaver spider</name>
    <name type="synonym">Epeira ventricosa</name>
    <dbReference type="NCBI Taxonomy" id="182803"/>
    <lineage>
        <taxon>Eukaryota</taxon>
        <taxon>Metazoa</taxon>
        <taxon>Ecdysozoa</taxon>
        <taxon>Arthropoda</taxon>
        <taxon>Chelicerata</taxon>
        <taxon>Arachnida</taxon>
        <taxon>Araneae</taxon>
        <taxon>Araneomorphae</taxon>
        <taxon>Entelegynae</taxon>
        <taxon>Araneoidea</taxon>
        <taxon>Araneidae</taxon>
        <taxon>Araneus</taxon>
    </lineage>
</organism>
<name>A0A4Y2N7D7_ARAVE</name>
<dbReference type="EMBL" id="BGPR01008556">
    <property type="protein sequence ID" value="GBN34530.1"/>
    <property type="molecule type" value="Genomic_DNA"/>
</dbReference>
<sequence>MQIKTSEREEKKIEGIEHMLKGWQIKNSKKLTNEEKSGFKQILKGMQIEDSEKLKSNIIYEIILEEEDRLREDLVSYAMEYECL</sequence>
<dbReference type="AlphaFoldDB" id="A0A4Y2N7D7"/>
<reference evidence="2 3" key="1">
    <citation type="journal article" date="2019" name="Sci. Rep.">
        <title>Orb-weaving spider Araneus ventricosus genome elucidates the spidroin gene catalogue.</title>
        <authorList>
            <person name="Kono N."/>
            <person name="Nakamura H."/>
            <person name="Ohtoshi R."/>
            <person name="Moran D.A.P."/>
            <person name="Shinohara A."/>
            <person name="Yoshida Y."/>
            <person name="Fujiwara M."/>
            <person name="Mori M."/>
            <person name="Tomita M."/>
            <person name="Arakawa K."/>
        </authorList>
    </citation>
    <scope>NUCLEOTIDE SEQUENCE [LARGE SCALE GENOMIC DNA]</scope>
</reference>
<comment type="caution">
    <text evidence="2">The sequence shown here is derived from an EMBL/GenBank/DDBJ whole genome shotgun (WGS) entry which is preliminary data.</text>
</comment>
<keyword evidence="3" id="KW-1185">Reference proteome</keyword>
<evidence type="ECO:0000313" key="3">
    <source>
        <dbReference type="Proteomes" id="UP000499080"/>
    </source>
</evidence>
<evidence type="ECO:0000313" key="2">
    <source>
        <dbReference type="EMBL" id="GBN34530.1"/>
    </source>
</evidence>
<dbReference type="EMBL" id="BGPR01008511">
    <property type="protein sequence ID" value="GBN34302.1"/>
    <property type="molecule type" value="Genomic_DNA"/>
</dbReference>
<accession>A0A4Y2N7D7</accession>
<gene>
    <name evidence="2" type="ORF">AVEN_163357_1</name>
    <name evidence="1" type="ORF">AVEN_178242_1</name>
</gene>
<evidence type="ECO:0000313" key="1">
    <source>
        <dbReference type="EMBL" id="GBN34302.1"/>
    </source>
</evidence>
<dbReference type="Proteomes" id="UP000499080">
    <property type="component" value="Unassembled WGS sequence"/>
</dbReference>
<proteinExistence type="predicted"/>